<feature type="chain" id="PRO_5039901504" evidence="1">
    <location>
        <begin position="20"/>
        <end position="184"/>
    </location>
</feature>
<comment type="caution">
    <text evidence="2">The sequence shown here is derived from an EMBL/GenBank/DDBJ whole genome shotgun (WGS) entry which is preliminary data.</text>
</comment>
<reference evidence="2" key="1">
    <citation type="submission" date="2021-03" db="EMBL/GenBank/DDBJ databases">
        <title>Chromosome level genome of the anhydrobiotic midge Polypedilum vanderplanki.</title>
        <authorList>
            <person name="Yoshida Y."/>
            <person name="Kikawada T."/>
            <person name="Gusev O."/>
        </authorList>
    </citation>
    <scope>NUCLEOTIDE SEQUENCE</scope>
    <source>
        <strain evidence="2">NIAS01</strain>
        <tissue evidence="2">Whole body or cell culture</tissue>
    </source>
</reference>
<evidence type="ECO:0000313" key="3">
    <source>
        <dbReference type="Proteomes" id="UP001107558"/>
    </source>
</evidence>
<evidence type="ECO:0000313" key="2">
    <source>
        <dbReference type="EMBL" id="KAG5676538.1"/>
    </source>
</evidence>
<dbReference type="PANTHER" id="PTHR21112">
    <property type="entry name" value="CHEMOSENSORY PROTEIN A 29A-RELATED"/>
    <property type="match status" value="1"/>
</dbReference>
<feature type="signal peptide" evidence="1">
    <location>
        <begin position="1"/>
        <end position="19"/>
    </location>
</feature>
<organism evidence="2 3">
    <name type="scientific">Polypedilum vanderplanki</name>
    <name type="common">Sleeping chironomid midge</name>
    <dbReference type="NCBI Taxonomy" id="319348"/>
    <lineage>
        <taxon>Eukaryota</taxon>
        <taxon>Metazoa</taxon>
        <taxon>Ecdysozoa</taxon>
        <taxon>Arthropoda</taxon>
        <taxon>Hexapoda</taxon>
        <taxon>Insecta</taxon>
        <taxon>Pterygota</taxon>
        <taxon>Neoptera</taxon>
        <taxon>Endopterygota</taxon>
        <taxon>Diptera</taxon>
        <taxon>Nematocera</taxon>
        <taxon>Chironomoidea</taxon>
        <taxon>Chironomidae</taxon>
        <taxon>Chironominae</taxon>
        <taxon>Polypedilum</taxon>
        <taxon>Polypedilum</taxon>
    </lineage>
</organism>
<dbReference type="Proteomes" id="UP001107558">
    <property type="component" value="Chromosome 2"/>
</dbReference>
<sequence>MRFQLLALFVLCLTLVVSADVFKPKPYFELIMDRFETIFENKKYFEWNIKIKKINKTTRGIFGFAYFHVPIGNDIKFEGKVLKKQGGEYRYLPYGVKPEPICDLFANDKYIYPDMSKNSDMPADIKNNCPMQPGNYSFNGVVFLLENVPKVILPSGDFANEGIYYNAENEVIGIYRFYGQINNV</sequence>
<protein>
    <submittedName>
        <fullName evidence="2">Uncharacterized protein</fullName>
    </submittedName>
</protein>
<evidence type="ECO:0000256" key="1">
    <source>
        <dbReference type="SAM" id="SignalP"/>
    </source>
</evidence>
<name>A0A9J6C3F1_POLVA</name>
<dbReference type="Pfam" id="PF06477">
    <property type="entry name" value="DUF1091"/>
    <property type="match status" value="1"/>
</dbReference>
<dbReference type="EMBL" id="JADBJN010000002">
    <property type="protein sequence ID" value="KAG5676538.1"/>
    <property type="molecule type" value="Genomic_DNA"/>
</dbReference>
<gene>
    <name evidence="2" type="ORF">PVAND_006364</name>
</gene>
<dbReference type="PANTHER" id="PTHR21112:SF13">
    <property type="entry name" value="CHEMOSENSORY PROTEIN A 7A"/>
    <property type="match status" value="1"/>
</dbReference>
<keyword evidence="1" id="KW-0732">Signal</keyword>
<proteinExistence type="predicted"/>
<keyword evidence="3" id="KW-1185">Reference proteome</keyword>
<dbReference type="AlphaFoldDB" id="A0A9J6C3F1"/>
<dbReference type="InterPro" id="IPR010512">
    <property type="entry name" value="DUF1091"/>
</dbReference>
<accession>A0A9J6C3F1</accession>